<dbReference type="PRINTS" id="PR00133">
    <property type="entry name" value="GLHYDRLASE3"/>
</dbReference>
<dbReference type="SUPFAM" id="SSF52279">
    <property type="entry name" value="Beta-D-glucan exohydrolase, C-terminal domain"/>
    <property type="match status" value="1"/>
</dbReference>
<dbReference type="STRING" id="168384.SAMN05660368_00673"/>
<dbReference type="PROSITE" id="PS00775">
    <property type="entry name" value="GLYCOSYL_HYDROL_F3"/>
    <property type="match status" value="1"/>
</dbReference>
<accession>C6LHJ9</accession>
<dbReference type="InterPro" id="IPR013783">
    <property type="entry name" value="Ig-like_fold"/>
</dbReference>
<dbReference type="EMBL" id="ACCL02000014">
    <property type="protein sequence ID" value="EET59986.1"/>
    <property type="molecule type" value="Genomic_DNA"/>
</dbReference>
<dbReference type="PANTHER" id="PTHR42715">
    <property type="entry name" value="BETA-GLUCOSIDASE"/>
    <property type="match status" value="1"/>
</dbReference>
<protein>
    <submittedName>
        <fullName evidence="6">Glycosyl hydrolase family 3 N-terminal domain protein</fullName>
    </submittedName>
</protein>
<dbReference type="InterPro" id="IPR002772">
    <property type="entry name" value="Glyco_hydro_3_C"/>
</dbReference>
<organism evidence="6 7">
    <name type="scientific">Marvinbryantia formatexigens DSM 14469</name>
    <dbReference type="NCBI Taxonomy" id="478749"/>
    <lineage>
        <taxon>Bacteria</taxon>
        <taxon>Bacillati</taxon>
        <taxon>Bacillota</taxon>
        <taxon>Clostridia</taxon>
        <taxon>Lachnospirales</taxon>
        <taxon>Lachnospiraceae</taxon>
        <taxon>Marvinbryantia</taxon>
    </lineage>
</organism>
<dbReference type="AlphaFoldDB" id="C6LHJ9"/>
<keyword evidence="7" id="KW-1185">Reference proteome</keyword>
<dbReference type="Pfam" id="PF00933">
    <property type="entry name" value="Glyco_hydro_3"/>
    <property type="match status" value="1"/>
</dbReference>
<evidence type="ECO:0000256" key="4">
    <source>
        <dbReference type="RuleBase" id="RU361161"/>
    </source>
</evidence>
<dbReference type="SUPFAM" id="SSF51445">
    <property type="entry name" value="(Trans)glycosidases"/>
    <property type="match status" value="1"/>
</dbReference>
<name>C6LHJ9_9FIRM</name>
<dbReference type="InterPro" id="IPR001764">
    <property type="entry name" value="Glyco_hydro_3_N"/>
</dbReference>
<dbReference type="InterPro" id="IPR036962">
    <property type="entry name" value="Glyco_hydro_3_N_sf"/>
</dbReference>
<dbReference type="GO" id="GO:0004553">
    <property type="term" value="F:hydrolase activity, hydrolyzing O-glycosyl compounds"/>
    <property type="evidence" value="ECO:0007669"/>
    <property type="project" value="InterPro"/>
</dbReference>
<keyword evidence="3" id="KW-0119">Carbohydrate metabolism</keyword>
<evidence type="ECO:0000256" key="2">
    <source>
        <dbReference type="ARBA" id="ARBA00022801"/>
    </source>
</evidence>
<dbReference type="InterPro" id="IPR017853">
    <property type="entry name" value="GH"/>
</dbReference>
<dbReference type="Pfam" id="PF14310">
    <property type="entry name" value="Fn3-like"/>
    <property type="match status" value="1"/>
</dbReference>
<reference evidence="6" key="1">
    <citation type="submission" date="2009-07" db="EMBL/GenBank/DDBJ databases">
        <authorList>
            <person name="Weinstock G."/>
            <person name="Sodergren E."/>
            <person name="Clifton S."/>
            <person name="Fulton L."/>
            <person name="Fulton B."/>
            <person name="Courtney L."/>
            <person name="Fronick C."/>
            <person name="Harrison M."/>
            <person name="Strong C."/>
            <person name="Farmer C."/>
            <person name="Delahaunty K."/>
            <person name="Markovic C."/>
            <person name="Hall O."/>
            <person name="Minx P."/>
            <person name="Tomlinson C."/>
            <person name="Mitreva M."/>
            <person name="Nelson J."/>
            <person name="Hou S."/>
            <person name="Wollam A."/>
            <person name="Pepin K.H."/>
            <person name="Johnson M."/>
            <person name="Bhonagiri V."/>
            <person name="Nash W.E."/>
            <person name="Warren W."/>
            <person name="Chinwalla A."/>
            <person name="Mardis E.R."/>
            <person name="Wilson R.K."/>
        </authorList>
    </citation>
    <scope>NUCLEOTIDE SEQUENCE [LARGE SCALE GENOMIC DNA]</scope>
    <source>
        <strain evidence="6">DSM 14469</strain>
    </source>
</reference>
<dbReference type="Gene3D" id="3.20.20.300">
    <property type="entry name" value="Glycoside hydrolase, family 3, N-terminal domain"/>
    <property type="match status" value="1"/>
</dbReference>
<evidence type="ECO:0000313" key="7">
    <source>
        <dbReference type="Proteomes" id="UP000005561"/>
    </source>
</evidence>
<evidence type="ECO:0000313" key="6">
    <source>
        <dbReference type="EMBL" id="EET59986.1"/>
    </source>
</evidence>
<dbReference type="InterPro" id="IPR026891">
    <property type="entry name" value="Fn3-like"/>
</dbReference>
<dbReference type="Gene3D" id="3.40.50.1700">
    <property type="entry name" value="Glycoside hydrolase family 3 C-terminal domain"/>
    <property type="match status" value="1"/>
</dbReference>
<dbReference type="InterPro" id="IPR050288">
    <property type="entry name" value="Cellulose_deg_GH3"/>
</dbReference>
<dbReference type="GO" id="GO:0005975">
    <property type="term" value="P:carbohydrate metabolic process"/>
    <property type="evidence" value="ECO:0007669"/>
    <property type="project" value="InterPro"/>
</dbReference>
<comment type="similarity">
    <text evidence="1 4">Belongs to the glycosyl hydrolase 3 family.</text>
</comment>
<dbReference type="PANTHER" id="PTHR42715:SF10">
    <property type="entry name" value="BETA-GLUCOSIDASE"/>
    <property type="match status" value="1"/>
</dbReference>
<dbReference type="Proteomes" id="UP000005561">
    <property type="component" value="Unassembled WGS sequence"/>
</dbReference>
<dbReference type="Gene3D" id="2.60.40.10">
    <property type="entry name" value="Immunoglobulins"/>
    <property type="match status" value="1"/>
</dbReference>
<dbReference type="eggNOG" id="COG1472">
    <property type="taxonomic scope" value="Bacteria"/>
</dbReference>
<evidence type="ECO:0000256" key="1">
    <source>
        <dbReference type="ARBA" id="ARBA00005336"/>
    </source>
</evidence>
<dbReference type="SMART" id="SM01217">
    <property type="entry name" value="Fn3_like"/>
    <property type="match status" value="1"/>
</dbReference>
<keyword evidence="2 4" id="KW-0378">Hydrolase</keyword>
<sequence>MGRGRKIRTFTVMLETIQEKGTLVQNMTDRELRQKAGEILEKLSLDEKIGMIHGAQLFKTAGAESAGIPPLVMSDGPMGVRQEFAPDAWKPVGNNDDYVTYLPCNSAIAATWNRELAYEMGSVLGAEARGRGKDVILAPGVNLKRSPLCGRNFEYFSEDPYLTKKLAAAYIRGVQAWDVAACVKHFAVNNQETQRLWVEVEIDEQVLRELYLPAFYEAVKEGGAYTVMGAYNRLYGEHCCQSDFLLRRILREKWGFDGVIISDWGGVHDTEAAAYSELDIEMSVTSDFDDYFMAEPLKKKILAGEIPESTVDKKVLYILMLMLRLHMIGDEPRKSGAYNTPEHRAKTLEAARESVVLLKNDDGRLPLSKAALKKVLLVGENAACVHSNGGGSAEIKALYEITPLMGLKTHLGGNAQVDYTPGYCRDGGAEQGDANWQETSLENGGGQMQAADAAAAQEMQQKRAALRKEAVRLAGQYDTVIYVGGLNHDYDCEGSDRRDMKLPYEQDRLIAELLEVKPDMVIVMIGGSPVEMGQWIDKAKTLVWHWYAGMEGGNALAEVLLGETNPSGKLPETFYKTHTDCSAHSLGEFPGTDKVAYREGRYVGYRYNDKYRIEPQFPFGYGLSYTTFAYRDAVINPKTGVLSCFVKNTGDVAGKETVQVYRRDTADDAPVMQELAGFEKVFLEPGEEKQVEIAVELYGMQYPEKAAEPSGEKCGAVSAQTSREKAYVYCVGSSSRDIRLTCCI</sequence>
<dbReference type="InterPro" id="IPR019800">
    <property type="entry name" value="Glyco_hydro_3_AS"/>
</dbReference>
<proteinExistence type="inferred from homology"/>
<evidence type="ECO:0000256" key="3">
    <source>
        <dbReference type="ARBA" id="ARBA00023277"/>
    </source>
</evidence>
<evidence type="ECO:0000259" key="5">
    <source>
        <dbReference type="SMART" id="SM01217"/>
    </source>
</evidence>
<gene>
    <name evidence="6" type="ORF">BRYFOR_08110</name>
</gene>
<dbReference type="InterPro" id="IPR036881">
    <property type="entry name" value="Glyco_hydro_3_C_sf"/>
</dbReference>
<feature type="domain" description="Fibronectin type III-like" evidence="5">
    <location>
        <begin position="656"/>
        <end position="723"/>
    </location>
</feature>
<dbReference type="Pfam" id="PF01915">
    <property type="entry name" value="Glyco_hydro_3_C"/>
    <property type="match status" value="1"/>
</dbReference>
<keyword evidence="4" id="KW-0326">Glycosidase</keyword>
<comment type="caution">
    <text evidence="6">The sequence shown here is derived from an EMBL/GenBank/DDBJ whole genome shotgun (WGS) entry which is preliminary data.</text>
</comment>